<dbReference type="RefSeq" id="WP_054966505.1">
    <property type="nucleotide sequence ID" value="NZ_FMUN01000002.1"/>
</dbReference>
<feature type="domain" description="Rhodanese" evidence="1">
    <location>
        <begin position="30"/>
        <end position="125"/>
    </location>
</feature>
<keyword evidence="3" id="KW-1185">Reference proteome</keyword>
<dbReference type="EMBL" id="FMUN01000002">
    <property type="protein sequence ID" value="SCY00129.1"/>
    <property type="molecule type" value="Genomic_DNA"/>
</dbReference>
<dbReference type="SUPFAM" id="SSF52821">
    <property type="entry name" value="Rhodanese/Cell cycle control phosphatase"/>
    <property type="match status" value="1"/>
</dbReference>
<dbReference type="OrthoDB" id="9814704at2"/>
<dbReference type="InterPro" id="IPR001763">
    <property type="entry name" value="Rhodanese-like_dom"/>
</dbReference>
<dbReference type="STRING" id="381306.AN478_10175"/>
<gene>
    <name evidence="2" type="ORF">SAMN05661077_1001</name>
</gene>
<dbReference type="InterPro" id="IPR001307">
    <property type="entry name" value="Thiosulphate_STrfase_CS"/>
</dbReference>
<dbReference type="PROSITE" id="PS50206">
    <property type="entry name" value="RHODANESE_3"/>
    <property type="match status" value="1"/>
</dbReference>
<dbReference type="PROSITE" id="PS00380">
    <property type="entry name" value="RHODANESE_1"/>
    <property type="match status" value="1"/>
</dbReference>
<reference evidence="3" key="1">
    <citation type="submission" date="2016-10" db="EMBL/GenBank/DDBJ databases">
        <authorList>
            <person name="Varghese N."/>
        </authorList>
    </citation>
    <scope>NUCLEOTIDE SEQUENCE [LARGE SCALE GENOMIC DNA]</scope>
    <source>
        <strain evidence="3">HL 19</strain>
    </source>
</reference>
<protein>
    <submittedName>
        <fullName evidence="2">Rhodanese-related sulfurtransferase</fullName>
    </submittedName>
</protein>
<dbReference type="PANTHER" id="PTHR44086:SF10">
    <property type="entry name" value="THIOSULFATE SULFURTRANSFERASE_RHODANESE-LIKE DOMAIN-CONTAINING PROTEIN 3"/>
    <property type="match status" value="1"/>
</dbReference>
<keyword evidence="2" id="KW-0808">Transferase</keyword>
<dbReference type="InterPro" id="IPR036873">
    <property type="entry name" value="Rhodanese-like_dom_sf"/>
</dbReference>
<dbReference type="PANTHER" id="PTHR44086">
    <property type="entry name" value="THIOSULFATE SULFURTRANSFERASE RDL2, MITOCHONDRIAL-RELATED"/>
    <property type="match status" value="1"/>
</dbReference>
<dbReference type="AlphaFoldDB" id="A0A0P9ELQ1"/>
<dbReference type="Pfam" id="PF00581">
    <property type="entry name" value="Rhodanese"/>
    <property type="match status" value="1"/>
</dbReference>
<sequence length="134" mass="14788">MAKALKDFVTEARGRIREIDPDSAEEILEDREEVLILDVREPDEFAMGHIPGAVNVPRGILESAADPDYKNPHPVLCRAQERPILLYCKSGGRSAMATATLQEMGFEEVYNIAGGAAVWIGDDCSWEGELKEDV</sequence>
<dbReference type="Gene3D" id="3.40.250.10">
    <property type="entry name" value="Rhodanese-like domain"/>
    <property type="match status" value="1"/>
</dbReference>
<organism evidence="2 3">
    <name type="scientific">Thiohalorhabdus denitrificans</name>
    <dbReference type="NCBI Taxonomy" id="381306"/>
    <lineage>
        <taxon>Bacteria</taxon>
        <taxon>Pseudomonadati</taxon>
        <taxon>Pseudomonadota</taxon>
        <taxon>Gammaproteobacteria</taxon>
        <taxon>Thiohalorhabdales</taxon>
        <taxon>Thiohalorhabdaceae</taxon>
        <taxon>Thiohalorhabdus</taxon>
    </lineage>
</organism>
<dbReference type="SMART" id="SM00450">
    <property type="entry name" value="RHOD"/>
    <property type="match status" value="1"/>
</dbReference>
<dbReference type="GO" id="GO:0004792">
    <property type="term" value="F:thiosulfate-cyanide sulfurtransferase activity"/>
    <property type="evidence" value="ECO:0007669"/>
    <property type="project" value="InterPro"/>
</dbReference>
<accession>A0A0P9ELQ1</accession>
<evidence type="ECO:0000259" key="1">
    <source>
        <dbReference type="PROSITE" id="PS50206"/>
    </source>
</evidence>
<proteinExistence type="predicted"/>
<evidence type="ECO:0000313" key="3">
    <source>
        <dbReference type="Proteomes" id="UP000183104"/>
    </source>
</evidence>
<dbReference type="Proteomes" id="UP000183104">
    <property type="component" value="Unassembled WGS sequence"/>
</dbReference>
<name>A0A0P9ELQ1_9GAMM</name>
<evidence type="ECO:0000313" key="2">
    <source>
        <dbReference type="EMBL" id="SCY00129.1"/>
    </source>
</evidence>